<keyword evidence="1" id="KW-0812">Transmembrane</keyword>
<evidence type="ECO:0000313" key="3">
    <source>
        <dbReference type="Proteomes" id="UP001149821"/>
    </source>
</evidence>
<keyword evidence="1" id="KW-1133">Transmembrane helix</keyword>
<name>A0ABT5QNJ7_9GAMM</name>
<evidence type="ECO:0000313" key="2">
    <source>
        <dbReference type="EMBL" id="MDD1782555.1"/>
    </source>
</evidence>
<dbReference type="RefSeq" id="WP_274143192.1">
    <property type="nucleotide sequence ID" value="NZ_JAJUBB010000011.1"/>
</dbReference>
<dbReference type="EMBL" id="JAJUBB010000011">
    <property type="protein sequence ID" value="MDD1782555.1"/>
    <property type="molecule type" value="Genomic_DNA"/>
</dbReference>
<reference evidence="2" key="1">
    <citation type="submission" date="2021-12" db="EMBL/GenBank/DDBJ databases">
        <title>Enterovibrio ZSDZ35 sp. nov. and Enterovibrio ZSDZ42 sp. nov., isolated from coastal seawater in Qingdao.</title>
        <authorList>
            <person name="Zhang P."/>
        </authorList>
    </citation>
    <scope>NUCLEOTIDE SEQUENCE</scope>
    <source>
        <strain evidence="2">ZSDZ35</strain>
    </source>
</reference>
<feature type="transmembrane region" description="Helical" evidence="1">
    <location>
        <begin position="26"/>
        <end position="48"/>
    </location>
</feature>
<keyword evidence="3" id="KW-1185">Reference proteome</keyword>
<sequence length="68" mass="7796">MLFTVVSTILAFSVMAVLVSPNAPVWLQWMSWGYVLVWIAIGQFAINADKVWKCADRKEAELRARLKR</sequence>
<gene>
    <name evidence="2" type="ORF">LRP49_15390</name>
</gene>
<proteinExistence type="predicted"/>
<comment type="caution">
    <text evidence="2">The sequence shown here is derived from an EMBL/GenBank/DDBJ whole genome shotgun (WGS) entry which is preliminary data.</text>
</comment>
<keyword evidence="1" id="KW-0472">Membrane</keyword>
<evidence type="ECO:0000256" key="1">
    <source>
        <dbReference type="SAM" id="Phobius"/>
    </source>
</evidence>
<evidence type="ECO:0008006" key="4">
    <source>
        <dbReference type="Google" id="ProtNLM"/>
    </source>
</evidence>
<protein>
    <recommendedName>
        <fullName evidence="4">2TM domain-containing protein</fullName>
    </recommendedName>
</protein>
<dbReference type="Proteomes" id="UP001149821">
    <property type="component" value="Unassembled WGS sequence"/>
</dbReference>
<organism evidence="2 3">
    <name type="scientific">Enterovibrio qingdaonensis</name>
    <dbReference type="NCBI Taxonomy" id="2899818"/>
    <lineage>
        <taxon>Bacteria</taxon>
        <taxon>Pseudomonadati</taxon>
        <taxon>Pseudomonadota</taxon>
        <taxon>Gammaproteobacteria</taxon>
        <taxon>Vibrionales</taxon>
        <taxon>Vibrionaceae</taxon>
        <taxon>Enterovibrio</taxon>
    </lineage>
</organism>
<accession>A0ABT5QNJ7</accession>